<evidence type="ECO:0000313" key="2">
    <source>
        <dbReference type="Proteomes" id="UP000195569"/>
    </source>
</evidence>
<accession>A0A1N7SWL2</accession>
<dbReference type="Proteomes" id="UP000195569">
    <property type="component" value="Unassembled WGS sequence"/>
</dbReference>
<dbReference type="EMBL" id="CYGY02000138">
    <property type="protein sequence ID" value="SIT51750.1"/>
    <property type="molecule type" value="Genomic_DNA"/>
</dbReference>
<gene>
    <name evidence="1" type="ORF">BN2476_1380011</name>
</gene>
<reference evidence="1" key="1">
    <citation type="submission" date="2016-12" db="EMBL/GenBank/DDBJ databases">
        <authorList>
            <person name="Moulin L."/>
        </authorList>
    </citation>
    <scope>NUCLEOTIDE SEQUENCE [LARGE SCALE GENOMIC DNA]</scope>
    <source>
        <strain evidence="1">STM 7183</strain>
    </source>
</reference>
<protein>
    <submittedName>
        <fullName evidence="1">Uncharacterized protein</fullName>
    </submittedName>
</protein>
<organism evidence="1 2">
    <name type="scientific">Paraburkholderia piptadeniae</name>
    <dbReference type="NCBI Taxonomy" id="1701573"/>
    <lineage>
        <taxon>Bacteria</taxon>
        <taxon>Pseudomonadati</taxon>
        <taxon>Pseudomonadota</taxon>
        <taxon>Betaproteobacteria</taxon>
        <taxon>Burkholderiales</taxon>
        <taxon>Burkholderiaceae</taxon>
        <taxon>Paraburkholderia</taxon>
    </lineage>
</organism>
<comment type="caution">
    <text evidence="1">The sequence shown here is derived from an EMBL/GenBank/DDBJ whole genome shotgun (WGS) entry which is preliminary data.</text>
</comment>
<dbReference type="AlphaFoldDB" id="A0A1N7SWL2"/>
<sequence length="83" mass="8717">MISPCQGRGRPAGQASRLAAHAAQFVSKYPQGAVKFDVLIDAGDGACGRGPPIRVAAMQTAANHVFLDLCGDAAYVEKRSFRV</sequence>
<proteinExistence type="predicted"/>
<evidence type="ECO:0000313" key="1">
    <source>
        <dbReference type="EMBL" id="SIT51750.1"/>
    </source>
</evidence>
<keyword evidence="2" id="KW-1185">Reference proteome</keyword>
<name>A0A1N7SWL2_9BURK</name>